<dbReference type="AlphaFoldDB" id="A0A8E2E0A5"/>
<dbReference type="EMBL" id="KV745372">
    <property type="protein sequence ID" value="OCK75046.1"/>
    <property type="molecule type" value="Genomic_DNA"/>
</dbReference>
<name>A0A8E2E0A5_9PEZI</name>
<proteinExistence type="predicted"/>
<evidence type="ECO:0000313" key="2">
    <source>
        <dbReference type="Proteomes" id="UP000250266"/>
    </source>
</evidence>
<dbReference type="InterPro" id="IPR055323">
    <property type="entry name" value="C57A10.07/YOR238W"/>
</dbReference>
<accession>A0A8E2E0A5</accession>
<evidence type="ECO:0000313" key="1">
    <source>
        <dbReference type="EMBL" id="OCK75046.1"/>
    </source>
</evidence>
<sequence>YSNITNLIIICCHAIFLPDISSPFFPLHSVYDESNWNLALFQRSNPVTEKPSEHLTFLSHILAGLDTLSTGIWAGNTILIFSGGATARHVTELSEARSYYHAAISHSLSRGENGWGRAGKLHWEGRLLLEEQATDSFQNLLFSIALFRQKTGHYPSQIRIITHAFKASRFLELHAPAIRWPARRIRVQGINPIMTQEEYTETVSGEEQFGYLPFLQDPFGNGKVLSKKRMKRGWDEGVLKEVGEGLERSVKALLRGEVVGRLPWEE</sequence>
<dbReference type="InterPro" id="IPR014729">
    <property type="entry name" value="Rossmann-like_a/b/a_fold"/>
</dbReference>
<evidence type="ECO:0008006" key="3">
    <source>
        <dbReference type="Google" id="ProtNLM"/>
    </source>
</evidence>
<dbReference type="Gene3D" id="3.40.50.620">
    <property type="entry name" value="HUPs"/>
    <property type="match status" value="1"/>
</dbReference>
<organism evidence="1 2">
    <name type="scientific">Lepidopterella palustris CBS 459.81</name>
    <dbReference type="NCBI Taxonomy" id="1314670"/>
    <lineage>
        <taxon>Eukaryota</taxon>
        <taxon>Fungi</taxon>
        <taxon>Dikarya</taxon>
        <taxon>Ascomycota</taxon>
        <taxon>Pezizomycotina</taxon>
        <taxon>Dothideomycetes</taxon>
        <taxon>Pleosporomycetidae</taxon>
        <taxon>Mytilinidiales</taxon>
        <taxon>Argynnaceae</taxon>
        <taxon>Lepidopterella</taxon>
    </lineage>
</organism>
<dbReference type="Proteomes" id="UP000250266">
    <property type="component" value="Unassembled WGS sequence"/>
</dbReference>
<dbReference type="PANTHER" id="PTHR28110:SF1">
    <property type="entry name" value="TRANSMEMBRANE PROTEIN"/>
    <property type="match status" value="1"/>
</dbReference>
<reference evidence="1 2" key="1">
    <citation type="journal article" date="2016" name="Nat. Commun.">
        <title>Ectomycorrhizal ecology is imprinted in the genome of the dominant symbiotic fungus Cenococcum geophilum.</title>
        <authorList>
            <consortium name="DOE Joint Genome Institute"/>
            <person name="Peter M."/>
            <person name="Kohler A."/>
            <person name="Ohm R.A."/>
            <person name="Kuo A."/>
            <person name="Krutzmann J."/>
            <person name="Morin E."/>
            <person name="Arend M."/>
            <person name="Barry K.W."/>
            <person name="Binder M."/>
            <person name="Choi C."/>
            <person name="Clum A."/>
            <person name="Copeland A."/>
            <person name="Grisel N."/>
            <person name="Haridas S."/>
            <person name="Kipfer T."/>
            <person name="LaButti K."/>
            <person name="Lindquist E."/>
            <person name="Lipzen A."/>
            <person name="Maire R."/>
            <person name="Meier B."/>
            <person name="Mihaltcheva S."/>
            <person name="Molinier V."/>
            <person name="Murat C."/>
            <person name="Poggeler S."/>
            <person name="Quandt C.A."/>
            <person name="Sperisen C."/>
            <person name="Tritt A."/>
            <person name="Tisserant E."/>
            <person name="Crous P.W."/>
            <person name="Henrissat B."/>
            <person name="Nehls U."/>
            <person name="Egli S."/>
            <person name="Spatafora J.W."/>
            <person name="Grigoriev I.V."/>
            <person name="Martin F.M."/>
        </authorList>
    </citation>
    <scope>NUCLEOTIDE SEQUENCE [LARGE SCALE GENOMIC DNA]</scope>
    <source>
        <strain evidence="1 2">CBS 459.81</strain>
    </source>
</reference>
<protein>
    <recommendedName>
        <fullName evidence="3">DUF218 domain-containing protein</fullName>
    </recommendedName>
</protein>
<keyword evidence="2" id="KW-1185">Reference proteome</keyword>
<gene>
    <name evidence="1" type="ORF">K432DRAFT_277321</name>
</gene>
<feature type="non-terminal residue" evidence="1">
    <location>
        <position position="266"/>
    </location>
</feature>
<dbReference type="GO" id="GO:0005737">
    <property type="term" value="C:cytoplasm"/>
    <property type="evidence" value="ECO:0007669"/>
    <property type="project" value="TreeGrafter"/>
</dbReference>
<dbReference type="PANTHER" id="PTHR28110">
    <property type="entry name" value="TRANSMEMBRANE PROTEIN"/>
    <property type="match status" value="1"/>
</dbReference>
<dbReference type="OrthoDB" id="4347at2759"/>
<feature type="non-terminal residue" evidence="1">
    <location>
        <position position="1"/>
    </location>
</feature>